<dbReference type="RefSeq" id="WP_073052264.1">
    <property type="nucleotide sequence ID" value="NZ_FQUP01000001.1"/>
</dbReference>
<dbReference type="Proteomes" id="UP000184485">
    <property type="component" value="Unassembled WGS sequence"/>
</dbReference>
<dbReference type="Pfam" id="PF03992">
    <property type="entry name" value="ABM"/>
    <property type="match status" value="1"/>
</dbReference>
<keyword evidence="2" id="KW-0503">Monooxygenase</keyword>
<dbReference type="Gene3D" id="3.30.70.100">
    <property type="match status" value="1"/>
</dbReference>
<sequence>MSDLASASSSPVYRIACLAVPEGARAAFLQRAAEVKQLVQQQPGLVSQHAYEQQGGPGRFNYVTIAAWADQAALDAADTVLAAAAAAGGVDRAAFTAAHGITTEIGTFRPAMI</sequence>
<keyword evidence="3" id="KW-1185">Reference proteome</keyword>
<dbReference type="GO" id="GO:0004497">
    <property type="term" value="F:monooxygenase activity"/>
    <property type="evidence" value="ECO:0007669"/>
    <property type="project" value="UniProtKB-KW"/>
</dbReference>
<proteinExistence type="predicted"/>
<dbReference type="AlphaFoldDB" id="A0A1M4Z8U2"/>
<dbReference type="STRING" id="1122133.SAMN02745157_1749"/>
<name>A0A1M4Z8U2_9HYPH</name>
<protein>
    <submittedName>
        <fullName evidence="2">Antibiotic biosynthesis monooxygenase</fullName>
    </submittedName>
</protein>
<accession>A0A1M4Z8U2</accession>
<evidence type="ECO:0000259" key="1">
    <source>
        <dbReference type="Pfam" id="PF03992"/>
    </source>
</evidence>
<evidence type="ECO:0000313" key="2">
    <source>
        <dbReference type="EMBL" id="SHF14434.1"/>
    </source>
</evidence>
<dbReference type="SUPFAM" id="SSF54909">
    <property type="entry name" value="Dimeric alpha+beta barrel"/>
    <property type="match status" value="1"/>
</dbReference>
<organism evidence="2 3">
    <name type="scientific">Kaistia soli DSM 19436</name>
    <dbReference type="NCBI Taxonomy" id="1122133"/>
    <lineage>
        <taxon>Bacteria</taxon>
        <taxon>Pseudomonadati</taxon>
        <taxon>Pseudomonadota</taxon>
        <taxon>Alphaproteobacteria</taxon>
        <taxon>Hyphomicrobiales</taxon>
        <taxon>Kaistiaceae</taxon>
        <taxon>Kaistia</taxon>
    </lineage>
</organism>
<dbReference type="EMBL" id="FQUP01000001">
    <property type="protein sequence ID" value="SHF14434.1"/>
    <property type="molecule type" value="Genomic_DNA"/>
</dbReference>
<keyword evidence="2" id="KW-0560">Oxidoreductase</keyword>
<gene>
    <name evidence="2" type="ORF">SAMN02745157_1749</name>
</gene>
<reference evidence="2 3" key="1">
    <citation type="submission" date="2016-11" db="EMBL/GenBank/DDBJ databases">
        <authorList>
            <person name="Jaros S."/>
            <person name="Januszkiewicz K."/>
            <person name="Wedrychowicz H."/>
        </authorList>
    </citation>
    <scope>NUCLEOTIDE SEQUENCE [LARGE SCALE GENOMIC DNA]</scope>
    <source>
        <strain evidence="2 3">DSM 19436</strain>
    </source>
</reference>
<dbReference type="InterPro" id="IPR011008">
    <property type="entry name" value="Dimeric_a/b-barrel"/>
</dbReference>
<feature type="domain" description="ABM" evidence="1">
    <location>
        <begin position="12"/>
        <end position="76"/>
    </location>
</feature>
<evidence type="ECO:0000313" key="3">
    <source>
        <dbReference type="Proteomes" id="UP000184485"/>
    </source>
</evidence>
<dbReference type="InterPro" id="IPR007138">
    <property type="entry name" value="ABM_dom"/>
</dbReference>